<proteinExistence type="predicted"/>
<keyword evidence="3" id="KW-1185">Reference proteome</keyword>
<dbReference type="RefSeq" id="WP_344309843.1">
    <property type="nucleotide sequence ID" value="NZ_BAAANO010000020.1"/>
</dbReference>
<evidence type="ECO:0008006" key="4">
    <source>
        <dbReference type="Google" id="ProtNLM"/>
    </source>
</evidence>
<keyword evidence="1" id="KW-1133">Transmembrane helix</keyword>
<evidence type="ECO:0000256" key="1">
    <source>
        <dbReference type="SAM" id="Phobius"/>
    </source>
</evidence>
<dbReference type="Proteomes" id="UP001500755">
    <property type="component" value="Unassembled WGS sequence"/>
</dbReference>
<evidence type="ECO:0000313" key="2">
    <source>
        <dbReference type="EMBL" id="GAA2011111.1"/>
    </source>
</evidence>
<dbReference type="EMBL" id="BAAANO010000020">
    <property type="protein sequence ID" value="GAA2011111.1"/>
    <property type="molecule type" value="Genomic_DNA"/>
</dbReference>
<gene>
    <name evidence="2" type="ORF">GCM10009755_23040</name>
</gene>
<sequence>MFSDDESLWVRVVFAVMLFGSVCGLTGTVLGVIDRVKNADAYLFDRWQKKERKRLARTR</sequence>
<keyword evidence="1" id="KW-0812">Transmembrane</keyword>
<name>A0ABN2TIY6_9MICO</name>
<organism evidence="2 3">
    <name type="scientific">Brevibacterium samyangense</name>
    <dbReference type="NCBI Taxonomy" id="366888"/>
    <lineage>
        <taxon>Bacteria</taxon>
        <taxon>Bacillati</taxon>
        <taxon>Actinomycetota</taxon>
        <taxon>Actinomycetes</taxon>
        <taxon>Micrococcales</taxon>
        <taxon>Brevibacteriaceae</taxon>
        <taxon>Brevibacterium</taxon>
    </lineage>
</organism>
<feature type="transmembrane region" description="Helical" evidence="1">
    <location>
        <begin position="12"/>
        <end position="33"/>
    </location>
</feature>
<accession>A0ABN2TIY6</accession>
<protein>
    <recommendedName>
        <fullName evidence="4">TMhelix containing protein</fullName>
    </recommendedName>
</protein>
<comment type="caution">
    <text evidence="2">The sequence shown here is derived from an EMBL/GenBank/DDBJ whole genome shotgun (WGS) entry which is preliminary data.</text>
</comment>
<keyword evidence="1" id="KW-0472">Membrane</keyword>
<evidence type="ECO:0000313" key="3">
    <source>
        <dbReference type="Proteomes" id="UP001500755"/>
    </source>
</evidence>
<reference evidence="2 3" key="1">
    <citation type="journal article" date="2019" name="Int. J. Syst. Evol. Microbiol.">
        <title>The Global Catalogue of Microorganisms (GCM) 10K type strain sequencing project: providing services to taxonomists for standard genome sequencing and annotation.</title>
        <authorList>
            <consortium name="The Broad Institute Genomics Platform"/>
            <consortium name="The Broad Institute Genome Sequencing Center for Infectious Disease"/>
            <person name="Wu L."/>
            <person name="Ma J."/>
        </authorList>
    </citation>
    <scope>NUCLEOTIDE SEQUENCE [LARGE SCALE GENOMIC DNA]</scope>
    <source>
        <strain evidence="2 3">JCM 14546</strain>
    </source>
</reference>